<dbReference type="EMBL" id="BK014994">
    <property type="protein sequence ID" value="DAD86084.1"/>
    <property type="molecule type" value="Genomic_DNA"/>
</dbReference>
<sequence>MADISKEIQAFEDAIYGEEVRGSMISLAEKVNGESSKAQTDAADVVNRANCGEFKGDKGDTGPAGPKGATGSAGPIGPKGEKGDTGPQGPAGPQGPQGPAGKDGVVTQLPIGTFSMHINEAGHLIMTHNVQEAGG</sequence>
<evidence type="ECO:0000256" key="1">
    <source>
        <dbReference type="SAM" id="MobiDB-lite"/>
    </source>
</evidence>
<protein>
    <submittedName>
        <fullName evidence="2">Tail fiber protein</fullName>
    </submittedName>
</protein>
<proteinExistence type="predicted"/>
<reference evidence="2" key="1">
    <citation type="journal article" date="2021" name="Proc. Natl. Acad. Sci. U.S.A.">
        <title>A Catalog of Tens of Thousands of Viruses from Human Metagenomes Reveals Hidden Associations with Chronic Diseases.</title>
        <authorList>
            <person name="Tisza M.J."/>
            <person name="Buck C.B."/>
        </authorList>
    </citation>
    <scope>NUCLEOTIDE SEQUENCE</scope>
    <source>
        <strain evidence="2">CtGyV19</strain>
    </source>
</reference>
<name>A0A8S5MV50_9CAUD</name>
<organism evidence="2">
    <name type="scientific">Siphoviridae sp. ctGyV19</name>
    <dbReference type="NCBI Taxonomy" id="2826225"/>
    <lineage>
        <taxon>Viruses</taxon>
        <taxon>Duplodnaviria</taxon>
        <taxon>Heunggongvirae</taxon>
        <taxon>Uroviricota</taxon>
        <taxon>Caudoviricetes</taxon>
    </lineage>
</organism>
<accession>A0A8S5MV50</accession>
<dbReference type="Gene3D" id="1.20.5.320">
    <property type="entry name" value="6-Phosphogluconate Dehydrogenase, domain 3"/>
    <property type="match status" value="1"/>
</dbReference>
<dbReference type="Pfam" id="PF01391">
    <property type="entry name" value="Collagen"/>
    <property type="match status" value="1"/>
</dbReference>
<dbReference type="InterPro" id="IPR008160">
    <property type="entry name" value="Collagen"/>
</dbReference>
<evidence type="ECO:0000313" key="2">
    <source>
        <dbReference type="EMBL" id="DAD86084.1"/>
    </source>
</evidence>
<feature type="region of interest" description="Disordered" evidence="1">
    <location>
        <begin position="31"/>
        <end position="107"/>
    </location>
</feature>